<dbReference type="EMBL" id="MRCX01000209">
    <property type="protein sequence ID" value="RKK67885.1"/>
    <property type="molecule type" value="Genomic_DNA"/>
</dbReference>
<dbReference type="VEuPathDB" id="FungiDB:FOIG_05962"/>
<dbReference type="Proteomes" id="UP000285084">
    <property type="component" value="Unassembled WGS sequence"/>
</dbReference>
<evidence type="ECO:0000256" key="1">
    <source>
        <dbReference type="SAM" id="MobiDB-lite"/>
    </source>
</evidence>
<feature type="region of interest" description="Disordered" evidence="1">
    <location>
        <begin position="99"/>
        <end position="124"/>
    </location>
</feature>
<accession>A0A420MIP3</accession>
<proteinExistence type="predicted"/>
<name>A0A420MIP3_FUSOX</name>
<organism evidence="2 3">
    <name type="scientific">Fusarium oxysporum</name>
    <name type="common">Fusarium vascular wilt</name>
    <dbReference type="NCBI Taxonomy" id="5507"/>
    <lineage>
        <taxon>Eukaryota</taxon>
        <taxon>Fungi</taxon>
        <taxon>Dikarya</taxon>
        <taxon>Ascomycota</taxon>
        <taxon>Pezizomycotina</taxon>
        <taxon>Sordariomycetes</taxon>
        <taxon>Hypocreomycetidae</taxon>
        <taxon>Hypocreales</taxon>
        <taxon>Nectriaceae</taxon>
        <taxon>Fusarium</taxon>
        <taxon>Fusarium oxysporum species complex</taxon>
    </lineage>
</organism>
<evidence type="ECO:0000313" key="3">
    <source>
        <dbReference type="Proteomes" id="UP000285084"/>
    </source>
</evidence>
<dbReference type="AlphaFoldDB" id="A0A420MIP3"/>
<dbReference type="VEuPathDB" id="FungiDB:FOIG_05963"/>
<reference evidence="2 3" key="1">
    <citation type="journal article" date="2018" name="Sci. Rep.">
        <title>Characterisation of pathogen-specific regions and novel effector candidates in Fusarium oxysporum f. sp. cepae.</title>
        <authorList>
            <person name="Armitage A.D."/>
            <person name="Taylor A."/>
            <person name="Sobczyk M.K."/>
            <person name="Baxter L."/>
            <person name="Greenfield B.P."/>
            <person name="Bates H.J."/>
            <person name="Wilson F."/>
            <person name="Jackson A.C."/>
            <person name="Ott S."/>
            <person name="Harrison R.J."/>
            <person name="Clarkson J.P."/>
        </authorList>
    </citation>
    <scope>NUCLEOTIDE SEQUENCE [LARGE SCALE GENOMIC DNA]</scope>
    <source>
        <strain evidence="2 3">Fo_A13</strain>
    </source>
</reference>
<dbReference type="VEuPathDB" id="FungiDB:FOZG_07431"/>
<dbReference type="VEuPathDB" id="FungiDB:FOXG_19192"/>
<protein>
    <submittedName>
        <fullName evidence="2">Uncharacterized protein</fullName>
    </submittedName>
</protein>
<comment type="caution">
    <text evidence="2">The sequence shown here is derived from an EMBL/GenBank/DDBJ whole genome shotgun (WGS) entry which is preliminary data.</text>
</comment>
<evidence type="ECO:0000313" key="2">
    <source>
        <dbReference type="EMBL" id="RKK67885.1"/>
    </source>
</evidence>
<dbReference type="VEuPathDB" id="FungiDB:FOMG_12046"/>
<gene>
    <name evidence="2" type="ORF">BFJ69_g14103</name>
</gene>
<sequence length="418" mass="48073">MLFAETTHEMTDNLVLTTVESSIDGLYTPEGHFLTENKELDAENEVLGFDVGRQWDLEPAGDDDKGMSNGYLMEEHEMTRRWHDHAVLLIPKEGLLDLVRPDGGQNTSRRPVRSTRDQETHHPGMTPVVAMVVDDLEKNPGVHVLVEYLAKKYQGSEDSIDWKEWLDDITKKPIGRFVISYRNFSRTILAVSPPVWKSFDAWSETIMDEKLDSELSWEYKDLEMILDLIRLRCDNTHWIVNRLLPRVASGYHNEGHSALLIQLLFHIYQFRKEPQFKHAKAMFESIINHSDGKLNFSPDRLEPTEEAWLVQTPRHEMICGPFVRLTTECHAIGAFVEASQVLKETFSLFVAEKVKWILVKDPFGVIFCLITPSFDCPRTACGGRYRLGWKSLSFLCAKSSALTCPGNLRLLADWFFRE</sequence>